<proteinExistence type="predicted"/>
<dbReference type="GO" id="GO:0008168">
    <property type="term" value="F:methyltransferase activity"/>
    <property type="evidence" value="ECO:0007669"/>
    <property type="project" value="InterPro"/>
</dbReference>
<dbReference type="InterPro" id="IPR029063">
    <property type="entry name" value="SAM-dependent_MTases_sf"/>
</dbReference>
<accession>A0AAV1R0I7</accession>
<keyword evidence="2" id="KW-1185">Reference proteome</keyword>
<dbReference type="EMBL" id="CAWUPB010000851">
    <property type="protein sequence ID" value="CAK7326824.1"/>
    <property type="molecule type" value="Genomic_DNA"/>
</dbReference>
<dbReference type="Gene3D" id="3.40.50.150">
    <property type="entry name" value="Vaccinia Virus protein VP39"/>
    <property type="match status" value="2"/>
</dbReference>
<dbReference type="Pfam" id="PF03492">
    <property type="entry name" value="Methyltransf_7"/>
    <property type="match status" value="1"/>
</dbReference>
<dbReference type="AlphaFoldDB" id="A0AAV1R0I7"/>
<sequence length="187" mass="21189">MPERTAINVVKPLTVETIAEKRDVTKFFSNTFCSAYMGCSVGPNTFYCVEIIFEAVNRKFISEGLASDQMPEFQVFFNDLVFNDFNTLFSQLLPEFSLHFVHSSYLQQWLSQVPEELQYKESPAWNKGRIHYTNAPGRVVSAFAPQFAKGMGMFFEARAKELVEGGMVVLIMSSIPDGNPDPVFQRA</sequence>
<protein>
    <submittedName>
        <fullName evidence="1">Uncharacterized protein</fullName>
    </submittedName>
</protein>
<name>A0AAV1R0I7_9ROSI</name>
<reference evidence="1 2" key="1">
    <citation type="submission" date="2024-01" db="EMBL/GenBank/DDBJ databases">
        <authorList>
            <person name="Waweru B."/>
        </authorList>
    </citation>
    <scope>NUCLEOTIDE SEQUENCE [LARGE SCALE GENOMIC DNA]</scope>
</reference>
<gene>
    <name evidence="1" type="ORF">DCAF_LOCUS4530</name>
</gene>
<dbReference type="Proteomes" id="UP001314170">
    <property type="component" value="Unassembled WGS sequence"/>
</dbReference>
<organism evidence="1 2">
    <name type="scientific">Dovyalis caffra</name>
    <dbReference type="NCBI Taxonomy" id="77055"/>
    <lineage>
        <taxon>Eukaryota</taxon>
        <taxon>Viridiplantae</taxon>
        <taxon>Streptophyta</taxon>
        <taxon>Embryophyta</taxon>
        <taxon>Tracheophyta</taxon>
        <taxon>Spermatophyta</taxon>
        <taxon>Magnoliopsida</taxon>
        <taxon>eudicotyledons</taxon>
        <taxon>Gunneridae</taxon>
        <taxon>Pentapetalae</taxon>
        <taxon>rosids</taxon>
        <taxon>fabids</taxon>
        <taxon>Malpighiales</taxon>
        <taxon>Salicaceae</taxon>
        <taxon>Flacourtieae</taxon>
        <taxon>Dovyalis</taxon>
    </lineage>
</organism>
<dbReference type="PANTHER" id="PTHR31009">
    <property type="entry name" value="S-ADENOSYL-L-METHIONINE:CARBOXYL METHYLTRANSFERASE FAMILY PROTEIN"/>
    <property type="match status" value="1"/>
</dbReference>
<dbReference type="SUPFAM" id="SSF53335">
    <property type="entry name" value="S-adenosyl-L-methionine-dependent methyltransferases"/>
    <property type="match status" value="1"/>
</dbReference>
<dbReference type="InterPro" id="IPR005299">
    <property type="entry name" value="MeTrfase_7"/>
</dbReference>
<evidence type="ECO:0000313" key="1">
    <source>
        <dbReference type="EMBL" id="CAK7326824.1"/>
    </source>
</evidence>
<comment type="caution">
    <text evidence="1">The sequence shown here is derived from an EMBL/GenBank/DDBJ whole genome shotgun (WGS) entry which is preliminary data.</text>
</comment>
<evidence type="ECO:0000313" key="2">
    <source>
        <dbReference type="Proteomes" id="UP001314170"/>
    </source>
</evidence>